<dbReference type="InterPro" id="IPR036179">
    <property type="entry name" value="Ig-like_dom_sf"/>
</dbReference>
<dbReference type="EMBL" id="KQ982585">
    <property type="protein sequence ID" value="KYQ54281.1"/>
    <property type="molecule type" value="Genomic_DNA"/>
</dbReference>
<name>A0A151X1J1_9HYME</name>
<dbReference type="PANTHER" id="PTHR21261:SF8">
    <property type="entry name" value="BEATEN PATH IA, ISOFORM B-RELATED"/>
    <property type="match status" value="1"/>
</dbReference>
<evidence type="ECO:0000313" key="2">
    <source>
        <dbReference type="EMBL" id="KYQ54281.1"/>
    </source>
</evidence>
<dbReference type="STRING" id="64791.A0A151X1J1"/>
<evidence type="ECO:0000259" key="1">
    <source>
        <dbReference type="PROSITE" id="PS50835"/>
    </source>
</evidence>
<feature type="domain" description="Ig-like" evidence="1">
    <location>
        <begin position="84"/>
        <end position="244"/>
    </location>
</feature>
<dbReference type="InterPro" id="IPR013783">
    <property type="entry name" value="Ig-like_fold"/>
</dbReference>
<dbReference type="AlphaFoldDB" id="A0A151X1J1"/>
<dbReference type="Proteomes" id="UP000075809">
    <property type="component" value="Unassembled WGS sequence"/>
</dbReference>
<accession>A0A151X1J1</accession>
<dbReference type="PANTHER" id="PTHR21261">
    <property type="entry name" value="BEAT PROTEIN"/>
    <property type="match status" value="1"/>
</dbReference>
<gene>
    <name evidence="2" type="ORF">ALC60_06825</name>
</gene>
<keyword evidence="3" id="KW-1185">Reference proteome</keyword>
<dbReference type="InterPro" id="IPR007110">
    <property type="entry name" value="Ig-like_dom"/>
</dbReference>
<organism evidence="2 3">
    <name type="scientific">Mycetomoellerius zeteki</name>
    <dbReference type="NCBI Taxonomy" id="64791"/>
    <lineage>
        <taxon>Eukaryota</taxon>
        <taxon>Metazoa</taxon>
        <taxon>Ecdysozoa</taxon>
        <taxon>Arthropoda</taxon>
        <taxon>Hexapoda</taxon>
        <taxon>Insecta</taxon>
        <taxon>Pterygota</taxon>
        <taxon>Neoptera</taxon>
        <taxon>Endopterygota</taxon>
        <taxon>Hymenoptera</taxon>
        <taxon>Apocrita</taxon>
        <taxon>Aculeata</taxon>
        <taxon>Formicoidea</taxon>
        <taxon>Formicidae</taxon>
        <taxon>Myrmicinae</taxon>
        <taxon>Mycetomoellerius</taxon>
    </lineage>
</organism>
<proteinExistence type="predicted"/>
<reference evidence="2 3" key="1">
    <citation type="submission" date="2015-09" db="EMBL/GenBank/DDBJ databases">
        <title>Trachymyrmex zeteki WGS genome.</title>
        <authorList>
            <person name="Nygaard S."/>
            <person name="Hu H."/>
            <person name="Boomsma J."/>
            <person name="Zhang G."/>
        </authorList>
    </citation>
    <scope>NUCLEOTIDE SEQUENCE [LARGE SCALE GENOMIC DNA]</scope>
    <source>
        <strain evidence="2">Tzet28-1</strain>
        <tissue evidence="2">Whole body</tissue>
    </source>
</reference>
<sequence length="441" mass="49663">MTFPPYFRAACVPIFEERSEFNKVAKVRQIEILLVLFLVSITGEIGEGWLISPGEQHSADMLLRYLEGICSGLRGVRIQIPTAVKKGDSATLKCWYDTEGDPLYAVKWYKGGREFYRYAPNESPPVKTFPIGNLTVKEIDHSALLHLHARFLTSDRSNAPCVAFLRYECQAAGAFHCNSKRNSDTLLRYSLLLTSPITTLGNRQSMYVQKKTESNATQVVLTKLELEAAGVYSCEVSADAPSFHTAIVYAAMNVVELPCEMPSIQGLKRKYRVDDPLRLNCTSDRSKPAANLTWYINDRQPLKAYVRTYSPLDTNESEWQISQIGLQFLVSHDHFVSGKLKIRCSASIYDIYWQSTEVSAEEDRPRVIHYEPAATIVGINYLQPPPNFQTGQKKPDGQVGVKGNVSSLFRAAIYLPYLIDCSKGHINNNSMIVKHQFTNKL</sequence>
<dbReference type="SUPFAM" id="SSF48726">
    <property type="entry name" value="Immunoglobulin"/>
    <property type="match status" value="2"/>
</dbReference>
<dbReference type="PROSITE" id="PS50835">
    <property type="entry name" value="IG_LIKE"/>
    <property type="match status" value="1"/>
</dbReference>
<dbReference type="Gene3D" id="2.60.40.10">
    <property type="entry name" value="Immunoglobulins"/>
    <property type="match status" value="2"/>
</dbReference>
<protein>
    <recommendedName>
        <fullName evidence="1">Ig-like domain-containing protein</fullName>
    </recommendedName>
</protein>
<evidence type="ECO:0000313" key="3">
    <source>
        <dbReference type="Proteomes" id="UP000075809"/>
    </source>
</evidence>